<dbReference type="GO" id="GO:0001731">
    <property type="term" value="P:formation of translation preinitiation complex"/>
    <property type="evidence" value="ECO:0007669"/>
    <property type="project" value="TreeGrafter"/>
</dbReference>
<comment type="similarity">
    <text evidence="1">Belongs to the SUI1 family.</text>
</comment>
<dbReference type="HOGENOM" id="CLU_082805_4_1_10"/>
<dbReference type="CDD" id="cd11567">
    <property type="entry name" value="YciH_like"/>
    <property type="match status" value="1"/>
</dbReference>
<dbReference type="GO" id="GO:0003743">
    <property type="term" value="F:translation initiation factor activity"/>
    <property type="evidence" value="ECO:0007669"/>
    <property type="project" value="UniProtKB-KW"/>
</dbReference>
<dbReference type="GO" id="GO:0002188">
    <property type="term" value="P:translation reinitiation"/>
    <property type="evidence" value="ECO:0007669"/>
    <property type="project" value="TreeGrafter"/>
</dbReference>
<keyword evidence="6" id="KW-1185">Reference proteome</keyword>
<dbReference type="GO" id="GO:0006417">
    <property type="term" value="P:regulation of translation"/>
    <property type="evidence" value="ECO:0007669"/>
    <property type="project" value="UniProtKB-KW"/>
</dbReference>
<evidence type="ECO:0000259" key="4">
    <source>
        <dbReference type="PROSITE" id="PS50296"/>
    </source>
</evidence>
<gene>
    <name evidence="5" type="ORF">HMPREF9441_02722</name>
</gene>
<dbReference type="AlphaFoldDB" id="G5STL7"/>
<keyword evidence="3" id="KW-0648">Protein biosynthesis</keyword>
<dbReference type="Proteomes" id="UP000003598">
    <property type="component" value="Unassembled WGS sequence"/>
</dbReference>
<dbReference type="PATRIC" id="fig|762968.3.peg.2419"/>
<dbReference type="InterPro" id="IPR005872">
    <property type="entry name" value="SUI1_arc_bac"/>
</dbReference>
<reference evidence="5 6" key="1">
    <citation type="submission" date="2011-03" db="EMBL/GenBank/DDBJ databases">
        <authorList>
            <person name="Weinstock G."/>
            <person name="Sodergren E."/>
            <person name="Clifton S."/>
            <person name="Fulton L."/>
            <person name="Fulton B."/>
            <person name="Courtney L."/>
            <person name="Fronick C."/>
            <person name="Harrison M."/>
            <person name="Strong C."/>
            <person name="Farmer C."/>
            <person name="Delahaunty K."/>
            <person name="Markovic C."/>
            <person name="Hall O."/>
            <person name="Minx P."/>
            <person name="Tomlinson C."/>
            <person name="Mitreva M."/>
            <person name="Hou S."/>
            <person name="Chen J."/>
            <person name="Wollam A."/>
            <person name="Pepin K.H."/>
            <person name="Johnson M."/>
            <person name="Bhonagiri V."/>
            <person name="Zhang X."/>
            <person name="Suruliraj S."/>
            <person name="Warren W."/>
            <person name="Chinwalla A."/>
            <person name="Mardis E.R."/>
            <person name="Wilson R.K."/>
        </authorList>
    </citation>
    <scope>NUCLEOTIDE SEQUENCE [LARGE SCALE GENOMIC DNA]</scope>
    <source>
        <strain evidence="5 6">YIT 11840</strain>
    </source>
</reference>
<dbReference type="eggNOG" id="COG0023">
    <property type="taxonomic scope" value="Bacteria"/>
</dbReference>
<feature type="domain" description="SUI1" evidence="4">
    <location>
        <begin position="49"/>
        <end position="109"/>
    </location>
</feature>
<dbReference type="GeneID" id="93558073"/>
<sequence length="114" mass="12540">MPAKDNDWKSRLGMVYSTNPDFAFDSGEEKEADTPPKNRQKLRVGIERKNRGGKVVTVVKGFVGAEAALKELGRMLKTKCGVGGAVKDGEIIIQGEWKQRIVELLCADGYTDVK</sequence>
<dbReference type="InterPro" id="IPR036877">
    <property type="entry name" value="SUI1_dom_sf"/>
</dbReference>
<dbReference type="EMBL" id="AFFY01000045">
    <property type="protein sequence ID" value="EHG99110.1"/>
    <property type="molecule type" value="Genomic_DNA"/>
</dbReference>
<comment type="caution">
    <text evidence="5">The sequence shown here is derived from an EMBL/GenBank/DDBJ whole genome shotgun (WGS) entry which is preliminary data.</text>
</comment>
<evidence type="ECO:0000256" key="2">
    <source>
        <dbReference type="ARBA" id="ARBA00022845"/>
    </source>
</evidence>
<dbReference type="RefSeq" id="WP_008621445.1">
    <property type="nucleotide sequence ID" value="NZ_JH376616.1"/>
</dbReference>
<evidence type="ECO:0000313" key="6">
    <source>
        <dbReference type="Proteomes" id="UP000003598"/>
    </source>
</evidence>
<dbReference type="Pfam" id="PF01253">
    <property type="entry name" value="SUI1"/>
    <property type="match status" value="1"/>
</dbReference>
<proteinExistence type="inferred from homology"/>
<dbReference type="GO" id="GO:0003729">
    <property type="term" value="F:mRNA binding"/>
    <property type="evidence" value="ECO:0007669"/>
    <property type="project" value="TreeGrafter"/>
</dbReference>
<name>G5STL7_9BACT</name>
<evidence type="ECO:0000313" key="5">
    <source>
        <dbReference type="EMBL" id="EHG99110.1"/>
    </source>
</evidence>
<dbReference type="PIRSF" id="PIRSF037511">
    <property type="entry name" value="Transl_init_SUI1_pro"/>
    <property type="match status" value="1"/>
</dbReference>
<dbReference type="PROSITE" id="PS50296">
    <property type="entry name" value="SUI1"/>
    <property type="match status" value="1"/>
</dbReference>
<dbReference type="OrthoDB" id="9792915at2"/>
<dbReference type="SUPFAM" id="SSF55159">
    <property type="entry name" value="eIF1-like"/>
    <property type="match status" value="1"/>
</dbReference>
<dbReference type="PANTHER" id="PTHR12789">
    <property type="entry name" value="DENSITY-REGULATED PROTEIN HOMOLOG"/>
    <property type="match status" value="1"/>
</dbReference>
<keyword evidence="2" id="KW-0810">Translation regulation</keyword>
<dbReference type="PANTHER" id="PTHR12789:SF0">
    <property type="entry name" value="DENSITY-REGULATED PROTEIN"/>
    <property type="match status" value="1"/>
</dbReference>
<protein>
    <submittedName>
        <fullName evidence="5">Putative translation initiation factor SUI1</fullName>
    </submittedName>
</protein>
<organism evidence="5 6">
    <name type="scientific">Paraprevotella clara YIT 11840</name>
    <dbReference type="NCBI Taxonomy" id="762968"/>
    <lineage>
        <taxon>Bacteria</taxon>
        <taxon>Pseudomonadati</taxon>
        <taxon>Bacteroidota</taxon>
        <taxon>Bacteroidia</taxon>
        <taxon>Bacteroidales</taxon>
        <taxon>Prevotellaceae</taxon>
        <taxon>Paraprevotella</taxon>
    </lineage>
</organism>
<dbReference type="InterPro" id="IPR001950">
    <property type="entry name" value="SUI1"/>
</dbReference>
<dbReference type="Gene3D" id="3.30.780.10">
    <property type="entry name" value="SUI1-like domain"/>
    <property type="match status" value="1"/>
</dbReference>
<dbReference type="STRING" id="762968.HMPREF9441_02722"/>
<dbReference type="InterPro" id="IPR050318">
    <property type="entry name" value="DENR/SUI1_TIF"/>
</dbReference>
<keyword evidence="5" id="KW-0396">Initiation factor</keyword>
<evidence type="ECO:0000256" key="1">
    <source>
        <dbReference type="ARBA" id="ARBA00005422"/>
    </source>
</evidence>
<accession>G5STL7</accession>
<evidence type="ECO:0000256" key="3">
    <source>
        <dbReference type="ARBA" id="ARBA00022917"/>
    </source>
</evidence>